<evidence type="ECO:0000256" key="1">
    <source>
        <dbReference type="SAM" id="Phobius"/>
    </source>
</evidence>
<proteinExistence type="predicted"/>
<dbReference type="AlphaFoldDB" id="A0A154BN50"/>
<organism evidence="2 3">
    <name type="scientific">Anaerosporomusa subterranea</name>
    <dbReference type="NCBI Taxonomy" id="1794912"/>
    <lineage>
        <taxon>Bacteria</taxon>
        <taxon>Bacillati</taxon>
        <taxon>Bacillota</taxon>
        <taxon>Negativicutes</taxon>
        <taxon>Acetonemataceae</taxon>
        <taxon>Anaerosporomusa</taxon>
    </lineage>
</organism>
<name>A0A154BN50_ANASB</name>
<keyword evidence="1" id="KW-0812">Transmembrane</keyword>
<gene>
    <name evidence="2" type="ORF">AXX12_14775</name>
</gene>
<reference evidence="2 3" key="1">
    <citation type="submission" date="2016-02" db="EMBL/GenBank/DDBJ databases">
        <title>Anaerosporomusa subterraneum gen. nov., sp. nov., a spore-forming obligate anaerobe isolated from saprolite.</title>
        <authorList>
            <person name="Choi J.K."/>
            <person name="Shah M."/>
            <person name="Yee N."/>
        </authorList>
    </citation>
    <scope>NUCLEOTIDE SEQUENCE [LARGE SCALE GENOMIC DNA]</scope>
    <source>
        <strain evidence="2 3">RU4</strain>
    </source>
</reference>
<dbReference type="STRING" id="1794912.AXX12_14775"/>
<protein>
    <recommendedName>
        <fullName evidence="4">DUF4321 domain-containing protein</fullName>
    </recommendedName>
</protein>
<dbReference type="EMBL" id="LSGP01000025">
    <property type="protein sequence ID" value="KYZ75407.1"/>
    <property type="molecule type" value="Genomic_DNA"/>
</dbReference>
<keyword evidence="1" id="KW-0472">Membrane</keyword>
<evidence type="ECO:0000313" key="3">
    <source>
        <dbReference type="Proteomes" id="UP000076268"/>
    </source>
</evidence>
<keyword evidence="3" id="KW-1185">Reference proteome</keyword>
<evidence type="ECO:0008006" key="4">
    <source>
        <dbReference type="Google" id="ProtNLM"/>
    </source>
</evidence>
<evidence type="ECO:0000313" key="2">
    <source>
        <dbReference type="EMBL" id="KYZ75407.1"/>
    </source>
</evidence>
<dbReference type="Proteomes" id="UP000076268">
    <property type="component" value="Unassembled WGS sequence"/>
</dbReference>
<dbReference type="RefSeq" id="WP_066245185.1">
    <property type="nucleotide sequence ID" value="NZ_LSGP01000025.1"/>
</dbReference>
<feature type="transmembrane region" description="Helical" evidence="1">
    <location>
        <begin position="60"/>
        <end position="87"/>
    </location>
</feature>
<keyword evidence="1" id="KW-1133">Transmembrane helix</keyword>
<dbReference type="InterPro" id="IPR025470">
    <property type="entry name" value="DUF4321"/>
</dbReference>
<comment type="caution">
    <text evidence="2">The sequence shown here is derived from an EMBL/GenBank/DDBJ whole genome shotgun (WGS) entry which is preliminary data.</text>
</comment>
<accession>A0A154BN50</accession>
<dbReference type="Pfam" id="PF14209">
    <property type="entry name" value="DUF4321"/>
    <property type="match status" value="1"/>
</dbReference>
<sequence>MRASKGRGWLLLVLFLIIGAVLGGVLGEVLAKQAFFADLAPYLTKHYVLLNVPPLTVDLYIAQIVGGLVLQPSLMSILGMLLGIFIYRRF</sequence>